<dbReference type="InterPro" id="IPR027417">
    <property type="entry name" value="P-loop_NTPase"/>
</dbReference>
<dbReference type="OrthoDB" id="9768556at2"/>
<evidence type="ECO:0000313" key="1">
    <source>
        <dbReference type="EMBL" id="ABJ86349.1"/>
    </source>
</evidence>
<dbReference type="KEGG" id="sus:Acid_5400"/>
<name>Q01VG6_SOLUE</name>
<dbReference type="EMBL" id="CP000473">
    <property type="protein sequence ID" value="ABJ86349.1"/>
    <property type="molecule type" value="Genomic_DNA"/>
</dbReference>
<dbReference type="STRING" id="234267.Acid_5400"/>
<gene>
    <name evidence="1" type="ordered locus">Acid_5400</name>
</gene>
<dbReference type="eggNOG" id="COG4373">
    <property type="taxonomic scope" value="Bacteria"/>
</dbReference>
<dbReference type="InParanoid" id="Q01VG6"/>
<sequence>MSYLGRRVQRNLVKPEKQQDVGVAEWARRALGFEADAAQARVLDTRSKRVLLNCTRQWGKSTVTAARAVHEAVKNAGSLTIAVTPTARQTGEFVRKAATFASGLEMRVKGDGHNEMSLAFPNGSRIVGLPGTEATVRGFSAVTLLLIDEASRVGDDLYMAMRPMLAVSAGTLWLMSTPHGKRGFFYEAWANGGETWERVSVKAEDCPRFKAEYLEEERQVMGERIYRQEYCCEFGETSGAVFDRDLIEAAFSDEVTPLDL</sequence>
<dbReference type="AlphaFoldDB" id="Q01VG6"/>
<reference evidence="1" key="1">
    <citation type="submission" date="2006-10" db="EMBL/GenBank/DDBJ databases">
        <title>Complete sequence of Solibacter usitatus Ellin6076.</title>
        <authorList>
            <consortium name="US DOE Joint Genome Institute"/>
            <person name="Copeland A."/>
            <person name="Lucas S."/>
            <person name="Lapidus A."/>
            <person name="Barry K."/>
            <person name="Detter J.C."/>
            <person name="Glavina del Rio T."/>
            <person name="Hammon N."/>
            <person name="Israni S."/>
            <person name="Dalin E."/>
            <person name="Tice H."/>
            <person name="Pitluck S."/>
            <person name="Thompson L.S."/>
            <person name="Brettin T."/>
            <person name="Bruce D."/>
            <person name="Han C."/>
            <person name="Tapia R."/>
            <person name="Gilna P."/>
            <person name="Schmutz J."/>
            <person name="Larimer F."/>
            <person name="Land M."/>
            <person name="Hauser L."/>
            <person name="Kyrpides N."/>
            <person name="Mikhailova N."/>
            <person name="Janssen P.H."/>
            <person name="Kuske C.R."/>
            <person name="Richardson P."/>
        </authorList>
    </citation>
    <scope>NUCLEOTIDE SEQUENCE</scope>
    <source>
        <strain evidence="1">Ellin6076</strain>
    </source>
</reference>
<accession>Q01VG6</accession>
<dbReference type="HOGENOM" id="CLU_093462_0_0_0"/>
<proteinExistence type="predicted"/>
<dbReference type="Gene3D" id="3.40.50.300">
    <property type="entry name" value="P-loop containing nucleotide triphosphate hydrolases"/>
    <property type="match status" value="1"/>
</dbReference>
<protein>
    <submittedName>
        <fullName evidence="1">Uncharacterized protein</fullName>
    </submittedName>
</protein>
<organism evidence="1">
    <name type="scientific">Solibacter usitatus (strain Ellin6076)</name>
    <dbReference type="NCBI Taxonomy" id="234267"/>
    <lineage>
        <taxon>Bacteria</taxon>
        <taxon>Pseudomonadati</taxon>
        <taxon>Acidobacteriota</taxon>
        <taxon>Terriglobia</taxon>
        <taxon>Bryobacterales</taxon>
        <taxon>Solibacteraceae</taxon>
        <taxon>Candidatus Solibacter</taxon>
    </lineage>
</organism>
<dbReference type="Pfam" id="PF03237">
    <property type="entry name" value="Terminase_6N"/>
    <property type="match status" value="1"/>
</dbReference>